<dbReference type="SMART" id="SM00950">
    <property type="entry name" value="Piwi"/>
    <property type="match status" value="1"/>
</dbReference>
<dbReference type="EMBL" id="CAJVPS010000281">
    <property type="protein sequence ID" value="CAG8473234.1"/>
    <property type="molecule type" value="Genomic_DNA"/>
</dbReference>
<comment type="caution">
    <text evidence="4">The sequence shown here is derived from an EMBL/GenBank/DDBJ whole genome shotgun (WGS) entry which is preliminary data.</text>
</comment>
<feature type="domain" description="Piwi" evidence="3">
    <location>
        <begin position="501"/>
        <end position="797"/>
    </location>
</feature>
<dbReference type="AlphaFoldDB" id="A0A9N8W3S7"/>
<keyword evidence="5" id="KW-1185">Reference proteome</keyword>
<dbReference type="SUPFAM" id="SSF53098">
    <property type="entry name" value="Ribonuclease H-like"/>
    <property type="match status" value="1"/>
</dbReference>
<dbReference type="CDD" id="cd04657">
    <property type="entry name" value="Piwi_ago-like"/>
    <property type="match status" value="1"/>
</dbReference>
<dbReference type="Pfam" id="PF02171">
    <property type="entry name" value="Piwi"/>
    <property type="match status" value="1"/>
</dbReference>
<evidence type="ECO:0000259" key="2">
    <source>
        <dbReference type="PROSITE" id="PS50821"/>
    </source>
</evidence>
<dbReference type="OrthoDB" id="10252740at2759"/>
<dbReference type="SUPFAM" id="SSF101690">
    <property type="entry name" value="PAZ domain"/>
    <property type="match status" value="1"/>
</dbReference>
<feature type="domain" description="PAZ" evidence="2">
    <location>
        <begin position="227"/>
        <end position="325"/>
    </location>
</feature>
<dbReference type="InterPro" id="IPR003165">
    <property type="entry name" value="Piwi"/>
</dbReference>
<dbReference type="InterPro" id="IPR032474">
    <property type="entry name" value="Argonaute_N"/>
</dbReference>
<evidence type="ECO:0000256" key="1">
    <source>
        <dbReference type="RuleBase" id="RU361178"/>
    </source>
</evidence>
<dbReference type="Gene3D" id="3.40.50.2300">
    <property type="match status" value="1"/>
</dbReference>
<dbReference type="InterPro" id="IPR045246">
    <property type="entry name" value="Piwi_ago-like"/>
</dbReference>
<name>A0A9N8W3S7_9GLOM</name>
<dbReference type="InterPro" id="IPR036397">
    <property type="entry name" value="RNaseH_sf"/>
</dbReference>
<dbReference type="Proteomes" id="UP000789508">
    <property type="component" value="Unassembled WGS sequence"/>
</dbReference>
<dbReference type="Pfam" id="PF16488">
    <property type="entry name" value="ArgoL2"/>
    <property type="match status" value="1"/>
</dbReference>
<organism evidence="4 5">
    <name type="scientific">Ambispora leptoticha</name>
    <dbReference type="NCBI Taxonomy" id="144679"/>
    <lineage>
        <taxon>Eukaryota</taxon>
        <taxon>Fungi</taxon>
        <taxon>Fungi incertae sedis</taxon>
        <taxon>Mucoromycota</taxon>
        <taxon>Glomeromycotina</taxon>
        <taxon>Glomeromycetes</taxon>
        <taxon>Archaeosporales</taxon>
        <taxon>Ambisporaceae</taxon>
        <taxon>Ambispora</taxon>
    </lineage>
</organism>
<dbReference type="GO" id="GO:0003723">
    <property type="term" value="F:RNA binding"/>
    <property type="evidence" value="ECO:0007669"/>
    <property type="project" value="InterPro"/>
</dbReference>
<dbReference type="CDD" id="cd02846">
    <property type="entry name" value="PAZ_argonaute_like"/>
    <property type="match status" value="1"/>
</dbReference>
<dbReference type="InterPro" id="IPR032473">
    <property type="entry name" value="Argonaute_Mid_dom"/>
</dbReference>
<dbReference type="InterPro" id="IPR032472">
    <property type="entry name" value="ArgoL2"/>
</dbReference>
<dbReference type="Pfam" id="PF16486">
    <property type="entry name" value="ArgoN"/>
    <property type="match status" value="1"/>
</dbReference>
<dbReference type="SMART" id="SM00949">
    <property type="entry name" value="PAZ"/>
    <property type="match status" value="1"/>
</dbReference>
<dbReference type="InterPro" id="IPR003100">
    <property type="entry name" value="PAZ_dom"/>
</dbReference>
<reference evidence="4" key="1">
    <citation type="submission" date="2021-06" db="EMBL/GenBank/DDBJ databases">
        <authorList>
            <person name="Kallberg Y."/>
            <person name="Tangrot J."/>
            <person name="Rosling A."/>
        </authorList>
    </citation>
    <scope>NUCLEOTIDE SEQUENCE</scope>
    <source>
        <strain evidence="4">FL130A</strain>
    </source>
</reference>
<dbReference type="PANTHER" id="PTHR22891">
    <property type="entry name" value="EUKARYOTIC TRANSLATION INITIATION FACTOR 2C"/>
    <property type="match status" value="1"/>
</dbReference>
<dbReference type="Pfam" id="PF16487">
    <property type="entry name" value="ArgoMid"/>
    <property type="match status" value="1"/>
</dbReference>
<proteinExistence type="inferred from homology"/>
<dbReference type="InterPro" id="IPR036085">
    <property type="entry name" value="PAZ_dom_sf"/>
</dbReference>
<dbReference type="Pfam" id="PF02170">
    <property type="entry name" value="PAZ"/>
    <property type="match status" value="1"/>
</dbReference>
<dbReference type="Pfam" id="PF08699">
    <property type="entry name" value="ArgoL1"/>
    <property type="match status" value="1"/>
</dbReference>
<comment type="similarity">
    <text evidence="1">Belongs to the argonaute family.</text>
</comment>
<evidence type="ECO:0000259" key="3">
    <source>
        <dbReference type="PROSITE" id="PS50822"/>
    </source>
</evidence>
<evidence type="ECO:0000313" key="4">
    <source>
        <dbReference type="EMBL" id="CAG8473234.1"/>
    </source>
</evidence>
<dbReference type="PROSITE" id="PS50822">
    <property type="entry name" value="PIWI"/>
    <property type="match status" value="1"/>
</dbReference>
<dbReference type="InterPro" id="IPR014811">
    <property type="entry name" value="ArgoL1"/>
</dbReference>
<dbReference type="SMART" id="SM01163">
    <property type="entry name" value="DUF1785"/>
    <property type="match status" value="1"/>
</dbReference>
<sequence>MSQVIKFTDLPARPGFGKAGRPIKVWTNFYPVEIPNAIVHHYDVDIQPDVPAVLSRQIFAHFQVTERGGVLGGVRGVYDGRRNVYTIGEYPFGDYISHDIPFPSNDSNRPPRQFKIKLKKVAQKNLEELLRFVEGRSSRDNVATGISALEVLINQAPAMNFITIGRRAFFTREGAMPITGGLEVYQGYWQSLRPGQGGYYINFDTVATAFYQSENVATLFAKLLGCQRVEELRGNISPQDRSKLERSLRRLKFRVLHRGDNFTQKFRIHKLSEKAASEDSEASTTITVQNYFIQHYNRRLQYPFLPCIQLQSGSYFPAELCVLEEGQRYEKKLSDDQTADMIKFTCQKPHVRKDRIQKGIDSFSYDQNQTCRDWGLRVSRQMKQVEARVLPAPRLAYHPSGKEANFVPQMGAWQLGPGKKMLVGATLESWSVLIFANQHSIRQQMVDEFIRELANTLSENGANIVDRQPPSRYTNPNGNIEESIRIAFQAAKNHYKKAPQLILCILQSKTQIYDEIKRIEDTVSGVLTSCAIISHRKKRNKQYYGMLGLKINKKLGGTNMSLQKGFLPFFENAPTIVFGADVTHPGRLEKTPSIAAVVGSTSLIPNDFATSIRFQASRTEIIDKLKDMVQELLKAFYKKTGKKPERILFYRDGVSEGQFDDVKDHEVEAIRKACLAIEKTYKPKLTFIIVQKRHHARFFPMNKNDEDRSGNCTVVEKTITHPLENDFYLQSHSGIQGTSRPTHYHILEDENKFTPDGLQTLTYNLCYLYVRCPRAVSMVPPAYYAHLAAFRARSWIKQLVVDANANNDEVSLEDCPSLKADLQKTMFYI</sequence>
<gene>
    <name evidence="4" type="ORF">ALEPTO_LOCUS2114</name>
</gene>
<accession>A0A9N8W3S7</accession>
<evidence type="ECO:0000313" key="5">
    <source>
        <dbReference type="Proteomes" id="UP000789508"/>
    </source>
</evidence>
<dbReference type="Gene3D" id="2.170.260.10">
    <property type="entry name" value="paz domain"/>
    <property type="match status" value="1"/>
</dbReference>
<dbReference type="InterPro" id="IPR012337">
    <property type="entry name" value="RNaseH-like_sf"/>
</dbReference>
<dbReference type="Gene3D" id="3.30.420.10">
    <property type="entry name" value="Ribonuclease H-like superfamily/Ribonuclease H"/>
    <property type="match status" value="1"/>
</dbReference>
<protein>
    <submittedName>
        <fullName evidence="4">3079_t:CDS:1</fullName>
    </submittedName>
</protein>
<dbReference type="PROSITE" id="PS50821">
    <property type="entry name" value="PAZ"/>
    <property type="match status" value="1"/>
</dbReference>